<dbReference type="Proteomes" id="UP000262583">
    <property type="component" value="Chromosome"/>
</dbReference>
<proteinExistence type="predicted"/>
<evidence type="ECO:0000313" key="2">
    <source>
        <dbReference type="EMBL" id="AXA36696.1"/>
    </source>
</evidence>
<gene>
    <name evidence="2" type="ORF">BRCON_1919</name>
</gene>
<protein>
    <recommendedName>
        <fullName evidence="1">DUF362 domain-containing protein</fullName>
    </recommendedName>
</protein>
<accession>A0A2Z4Y6S4</accession>
<sequence length="327" mass="36065">MQLSPIHRDEKTIVALARCDRYESARLRETLQEVLEPFGGMRAFVRPGMRVLLKPNYVVARRAEAAANTHPLFILAVAELVRECGGEPFVGDSPGWGSARGVAKVSGFLSVAEATGIPVVELSGAVASPLPFGTTKHLKLSRVVCEADLIINLPKFKAHQQMLMTLAVKNCFGCVPGRRKAALHMLSRDNREWFARMLVENYVLVRPQLHLMDGILAMEGNGPSNGKPRPLGVVMAATDAVAMDRVAVELVGLPWHQLTTLVAARDMGVGVTDLEKLELIGPPLDSLRCSTFELPLLMPISFSPYRVLRGLVRNYLIRWAERRREMA</sequence>
<evidence type="ECO:0000313" key="3">
    <source>
        <dbReference type="Proteomes" id="UP000262583"/>
    </source>
</evidence>
<dbReference type="Pfam" id="PF04015">
    <property type="entry name" value="DUF362"/>
    <property type="match status" value="1"/>
</dbReference>
<dbReference type="InterPro" id="IPR007160">
    <property type="entry name" value="DUF362"/>
</dbReference>
<reference evidence="2 3" key="1">
    <citation type="submission" date="2018-05" db="EMBL/GenBank/DDBJ databases">
        <title>A metagenomic window into the 2 km-deep terrestrial subsurface aquifer revealed taxonomically and functionally diverse microbial community comprising novel uncultured bacterial lineages.</title>
        <authorList>
            <person name="Kadnikov V.V."/>
            <person name="Mardanov A.V."/>
            <person name="Beletsky A.V."/>
            <person name="Banks D."/>
            <person name="Pimenov N.V."/>
            <person name="Frank Y.A."/>
            <person name="Karnachuk O.V."/>
            <person name="Ravin N.V."/>
        </authorList>
    </citation>
    <scope>NUCLEOTIDE SEQUENCE [LARGE SCALE GENOMIC DNA]</scope>
    <source>
        <strain evidence="2">BY</strain>
    </source>
</reference>
<organism evidence="2 3">
    <name type="scientific">Sumerlaea chitinivorans</name>
    <dbReference type="NCBI Taxonomy" id="2250252"/>
    <lineage>
        <taxon>Bacteria</taxon>
        <taxon>Candidatus Sumerlaeota</taxon>
        <taxon>Candidatus Sumerlaeia</taxon>
        <taxon>Candidatus Sumerlaeales</taxon>
        <taxon>Candidatus Sumerlaeaceae</taxon>
        <taxon>Candidatus Sumerlaea</taxon>
    </lineage>
</organism>
<name>A0A2Z4Y6S4_SUMC1</name>
<evidence type="ECO:0000259" key="1">
    <source>
        <dbReference type="Pfam" id="PF04015"/>
    </source>
</evidence>
<dbReference type="EMBL" id="CP030759">
    <property type="protein sequence ID" value="AXA36696.1"/>
    <property type="molecule type" value="Genomic_DNA"/>
</dbReference>
<dbReference type="KEGG" id="schv:BRCON_1919"/>
<dbReference type="AlphaFoldDB" id="A0A2Z4Y6S4"/>
<feature type="domain" description="DUF362" evidence="1">
    <location>
        <begin position="51"/>
        <end position="248"/>
    </location>
</feature>